<dbReference type="Proteomes" id="UP000008021">
    <property type="component" value="Chromosome 10"/>
</dbReference>
<feature type="region of interest" description="Disordered" evidence="1">
    <location>
        <begin position="42"/>
        <end position="66"/>
    </location>
</feature>
<accession>A0A0E0EV97</accession>
<evidence type="ECO:0000313" key="2">
    <source>
        <dbReference type="EnsemblPlants" id="OMERI10G00490.1"/>
    </source>
</evidence>
<reference evidence="2" key="2">
    <citation type="submission" date="2018-05" db="EMBL/GenBank/DDBJ databases">
        <title>OmerRS3 (Oryza meridionalis Reference Sequence Version 3).</title>
        <authorList>
            <person name="Zhang J."/>
            <person name="Kudrna D."/>
            <person name="Lee S."/>
            <person name="Talag J."/>
            <person name="Welchert J."/>
            <person name="Wing R.A."/>
        </authorList>
    </citation>
    <scope>NUCLEOTIDE SEQUENCE [LARGE SCALE GENOMIC DNA]</scope>
    <source>
        <strain evidence="2">cv. OR44</strain>
    </source>
</reference>
<proteinExistence type="predicted"/>
<feature type="compositionally biased region" description="Low complexity" evidence="1">
    <location>
        <begin position="48"/>
        <end position="61"/>
    </location>
</feature>
<dbReference type="EnsemblPlants" id="OMERI10G00490.1">
    <property type="protein sequence ID" value="OMERI10G00490.1"/>
    <property type="gene ID" value="OMERI10G00490"/>
</dbReference>
<organism evidence="2">
    <name type="scientific">Oryza meridionalis</name>
    <dbReference type="NCBI Taxonomy" id="40149"/>
    <lineage>
        <taxon>Eukaryota</taxon>
        <taxon>Viridiplantae</taxon>
        <taxon>Streptophyta</taxon>
        <taxon>Embryophyta</taxon>
        <taxon>Tracheophyta</taxon>
        <taxon>Spermatophyta</taxon>
        <taxon>Magnoliopsida</taxon>
        <taxon>Liliopsida</taxon>
        <taxon>Poales</taxon>
        <taxon>Poaceae</taxon>
        <taxon>BOP clade</taxon>
        <taxon>Oryzoideae</taxon>
        <taxon>Oryzeae</taxon>
        <taxon>Oryzinae</taxon>
        <taxon>Oryza</taxon>
    </lineage>
</organism>
<evidence type="ECO:0000256" key="1">
    <source>
        <dbReference type="SAM" id="MobiDB-lite"/>
    </source>
</evidence>
<dbReference type="HOGENOM" id="CLU_1629680_0_0_1"/>
<evidence type="ECO:0000313" key="3">
    <source>
        <dbReference type="Proteomes" id="UP000008021"/>
    </source>
</evidence>
<dbReference type="Gramene" id="OMERI10G00490.1">
    <property type="protein sequence ID" value="OMERI10G00490.1"/>
    <property type="gene ID" value="OMERI10G00490"/>
</dbReference>
<feature type="region of interest" description="Disordered" evidence="1">
    <location>
        <begin position="102"/>
        <end position="127"/>
    </location>
</feature>
<name>A0A0E0EV97_9ORYZ</name>
<sequence>MPVGCEIFELPPALPLAPFVPPPPLHPLIFAIAVFRPGRPPREDPSRHLLLTPSSSPPLSSGWAARQEKTPAAASSLVFAPRSSLAAVIAFPIAARQEAPPHPCHLQGDVASQDVSPTKLSATSSSHGLPSRWHLPGAACHVVVVFAPGQLRHCLKQGQAVHK</sequence>
<feature type="compositionally biased region" description="Polar residues" evidence="1">
    <location>
        <begin position="113"/>
        <end position="127"/>
    </location>
</feature>
<keyword evidence="3" id="KW-1185">Reference proteome</keyword>
<reference evidence="2" key="1">
    <citation type="submission" date="2015-04" db="UniProtKB">
        <authorList>
            <consortium name="EnsemblPlants"/>
        </authorList>
    </citation>
    <scope>IDENTIFICATION</scope>
</reference>
<protein>
    <submittedName>
        <fullName evidence="2">Uncharacterized protein</fullName>
    </submittedName>
</protein>
<dbReference type="AlphaFoldDB" id="A0A0E0EV97"/>